<dbReference type="GO" id="GO:0006508">
    <property type="term" value="P:proteolysis"/>
    <property type="evidence" value="ECO:0007669"/>
    <property type="project" value="UniProtKB-KW"/>
</dbReference>
<reference evidence="1 2" key="1">
    <citation type="submission" date="2020-05" db="EMBL/GenBank/DDBJ databases">
        <title>FDA dAtabase for Regulatory Grade micrObial Sequences (FDA-ARGOS): Supporting development and validation of Infectious Disease Dx tests.</title>
        <authorList>
            <person name="Sproer C."/>
            <person name="Gronow S."/>
            <person name="Severitt S."/>
            <person name="Schroder I."/>
            <person name="Tallon L."/>
            <person name="Sadzewicz L."/>
            <person name="Zhao X."/>
            <person name="Vavikolanu K."/>
            <person name="Mehta A."/>
            <person name="Aluvathingal J."/>
            <person name="Nadendla S."/>
            <person name="Myers T."/>
            <person name="Yan Y."/>
            <person name="Sichtig H."/>
        </authorList>
    </citation>
    <scope>NUCLEOTIDE SEQUENCE [LARGE SCALE GENOMIC DNA]</scope>
    <source>
        <strain evidence="1 2">FDAARGOS_787</strain>
    </source>
</reference>
<dbReference type="EMBL" id="CP054569">
    <property type="protein sequence ID" value="QKQ45706.1"/>
    <property type="molecule type" value="Genomic_DNA"/>
</dbReference>
<protein>
    <submittedName>
        <fullName evidence="1">Phage protease</fullName>
    </submittedName>
</protein>
<keyword evidence="1" id="KW-0378">Hydrolase</keyword>
<keyword evidence="1" id="KW-0645">Protease</keyword>
<dbReference type="Proteomes" id="UP000509782">
    <property type="component" value="Chromosome"/>
</dbReference>
<accession>A0A6J5I344</accession>
<evidence type="ECO:0000313" key="2">
    <source>
        <dbReference type="Proteomes" id="UP000509782"/>
    </source>
</evidence>
<dbReference type="AlphaFoldDB" id="A0A6J5I344"/>
<dbReference type="Pfam" id="PF10123">
    <property type="entry name" value="Mu-like_Pro"/>
    <property type="match status" value="1"/>
</dbReference>
<dbReference type="GO" id="GO:0008233">
    <property type="term" value="F:peptidase activity"/>
    <property type="evidence" value="ECO:0007669"/>
    <property type="project" value="UniProtKB-KW"/>
</dbReference>
<evidence type="ECO:0000313" key="1">
    <source>
        <dbReference type="EMBL" id="QKQ45706.1"/>
    </source>
</evidence>
<organism evidence="1 2">
    <name type="scientific">Achromobacter denitrificans</name>
    <name type="common">Alcaligenes denitrificans</name>
    <dbReference type="NCBI Taxonomy" id="32002"/>
    <lineage>
        <taxon>Bacteria</taxon>
        <taxon>Pseudomonadati</taxon>
        <taxon>Pseudomonadota</taxon>
        <taxon>Betaproteobacteria</taxon>
        <taxon>Burkholderiales</taxon>
        <taxon>Alcaligenaceae</taxon>
        <taxon>Achromobacter</taxon>
    </lineage>
</organism>
<sequence>MAKPKSNPPVLAAFAVQLKRTDDDGAVPELHLLPDGDFKPQAAEDARQMPKSGTYRLNAKLATGVIALAKACENALPIDYEHQTQRAAENGQPAPAAGWMDGAKLVYRPGEGLFAQGVEWTARAKQMLDDDEYRYQSATFLHDPDTGDVLALVGAALTNRPALDGLTSAQLAALSAQFARQFLPPNSEDDMNPLLKALLEGLGLPETATVEEGTAALATLKAKSAELVGLNAQIATLKAAAPDPTKYVPIDTVNTLNGELATLRAQVANGELDQVIDQAKAEGKIASDAVETAWRGIGRADMAQLKALVAATAANPALAGRRQTEGKKPDQVEGELSSAELAVCDAMGLTVDQFKASKKAMANG</sequence>
<dbReference type="RefSeq" id="WP_174715701.1">
    <property type="nucleotide sequence ID" value="NZ_CADIKP010000028.1"/>
</dbReference>
<dbReference type="InterPro" id="IPR012106">
    <property type="entry name" value="Phage_Mu_Gp1"/>
</dbReference>
<gene>
    <name evidence="1" type="ORF">FOC81_02890</name>
</gene>
<name>A0A6J5I344_ACHDE</name>
<dbReference type="PIRSF" id="PIRSF016624">
    <property type="entry name" value="Mu_prophg_I"/>
    <property type="match status" value="1"/>
</dbReference>
<proteinExistence type="predicted"/>